<gene>
    <name evidence="2" type="ORF">PEVE_00026446</name>
</gene>
<organism evidence="2 3">
    <name type="scientific">Porites evermanni</name>
    <dbReference type="NCBI Taxonomy" id="104178"/>
    <lineage>
        <taxon>Eukaryota</taxon>
        <taxon>Metazoa</taxon>
        <taxon>Cnidaria</taxon>
        <taxon>Anthozoa</taxon>
        <taxon>Hexacorallia</taxon>
        <taxon>Scleractinia</taxon>
        <taxon>Fungiina</taxon>
        <taxon>Poritidae</taxon>
        <taxon>Porites</taxon>
    </lineage>
</organism>
<keyword evidence="3" id="KW-1185">Reference proteome</keyword>
<sequence length="250" mass="27448">MEFDLLFRIVACCFLQSLVIYGFNIDIKKPVIFSGPKGSEYFGYSVALHSQGSLYWVLVGAPKSNGTARTGGGTLVRYGAAFRCRYPGDKPCDEVIIDKTPAAEIDIGNSKYKSEEKEGMWLGAVVTSTGKDGKAMACAPRYALRTVSSDTINEYWPLGQCFGLESDLYGATPKEIFSPCETETKSNVNFGYCQAGFSAEYTTHNGQEFLIGAVGAKSFKGVLFFKEPSNQEYFRSVVDQLHDSNYMGES</sequence>
<dbReference type="InterPro" id="IPR013519">
    <property type="entry name" value="Int_alpha_beta-p"/>
</dbReference>
<dbReference type="SUPFAM" id="SSF69318">
    <property type="entry name" value="Integrin alpha N-terminal domain"/>
    <property type="match status" value="1"/>
</dbReference>
<dbReference type="PROSITE" id="PS51470">
    <property type="entry name" value="FG_GAP"/>
    <property type="match status" value="1"/>
</dbReference>
<evidence type="ECO:0000256" key="1">
    <source>
        <dbReference type="PROSITE-ProRule" id="PRU00803"/>
    </source>
</evidence>
<dbReference type="EMBL" id="CALNXI010003586">
    <property type="protein sequence ID" value="CAH3193756.1"/>
    <property type="molecule type" value="Genomic_DNA"/>
</dbReference>
<dbReference type="PANTHER" id="PTHR23220:SF122">
    <property type="entry name" value="INTEGRIN ALPHA-PS1"/>
    <property type="match status" value="1"/>
</dbReference>
<name>A0ABN8SR41_9CNID</name>
<evidence type="ECO:0000313" key="3">
    <source>
        <dbReference type="Proteomes" id="UP001159427"/>
    </source>
</evidence>
<dbReference type="Gene3D" id="2.130.10.130">
    <property type="entry name" value="Integrin alpha, N-terminal"/>
    <property type="match status" value="1"/>
</dbReference>
<dbReference type="PANTHER" id="PTHR23220">
    <property type="entry name" value="INTEGRIN ALPHA"/>
    <property type="match status" value="1"/>
</dbReference>
<dbReference type="InterPro" id="IPR028994">
    <property type="entry name" value="Integrin_alpha_N"/>
</dbReference>
<evidence type="ECO:0000313" key="2">
    <source>
        <dbReference type="EMBL" id="CAH3193756.1"/>
    </source>
</evidence>
<proteinExistence type="predicted"/>
<dbReference type="SMART" id="SM00191">
    <property type="entry name" value="Int_alpha"/>
    <property type="match status" value="1"/>
</dbReference>
<dbReference type="Proteomes" id="UP001159427">
    <property type="component" value="Unassembled WGS sequence"/>
</dbReference>
<accession>A0ABN8SR41</accession>
<feature type="repeat" description="FG-GAP" evidence="1">
    <location>
        <begin position="28"/>
        <end position="87"/>
    </location>
</feature>
<reference evidence="2 3" key="1">
    <citation type="submission" date="2022-05" db="EMBL/GenBank/DDBJ databases">
        <authorList>
            <consortium name="Genoscope - CEA"/>
            <person name="William W."/>
        </authorList>
    </citation>
    <scope>NUCLEOTIDE SEQUENCE [LARGE SCALE GENOMIC DNA]</scope>
</reference>
<protein>
    <submittedName>
        <fullName evidence="2">Uncharacterized protein</fullName>
    </submittedName>
</protein>
<comment type="caution">
    <text evidence="2">The sequence shown here is derived from an EMBL/GenBank/DDBJ whole genome shotgun (WGS) entry which is preliminary data.</text>
</comment>